<evidence type="ECO:0000256" key="2">
    <source>
        <dbReference type="ARBA" id="ARBA00023326"/>
    </source>
</evidence>
<keyword evidence="2" id="KW-0119">Carbohydrate metabolism</keyword>
<protein>
    <recommendedName>
        <fullName evidence="5">Fibronectin type-III domain-containing protein</fullName>
    </recommendedName>
</protein>
<dbReference type="InterPro" id="IPR003961">
    <property type="entry name" value="FN3_dom"/>
</dbReference>
<dbReference type="Gene3D" id="2.60.40.10">
    <property type="entry name" value="Immunoglobulins"/>
    <property type="match status" value="2"/>
</dbReference>
<dbReference type="SUPFAM" id="SSF81296">
    <property type="entry name" value="E set domains"/>
    <property type="match status" value="1"/>
</dbReference>
<comment type="caution">
    <text evidence="6">The sequence shown here is derived from an EMBL/GenBank/DDBJ whole genome shotgun (WGS) entry which is preliminary data.</text>
</comment>
<dbReference type="SUPFAM" id="SSF49265">
    <property type="entry name" value="Fibronectin type III"/>
    <property type="match status" value="1"/>
</dbReference>
<proteinExistence type="predicted"/>
<keyword evidence="1" id="KW-0378">Hydrolase</keyword>
<dbReference type="InterPro" id="IPR036116">
    <property type="entry name" value="FN3_sf"/>
</dbReference>
<evidence type="ECO:0000313" key="6">
    <source>
        <dbReference type="EMBL" id="MEV4290812.1"/>
    </source>
</evidence>
<dbReference type="InterPro" id="IPR013783">
    <property type="entry name" value="Ig-like_fold"/>
</dbReference>
<evidence type="ECO:0000259" key="5">
    <source>
        <dbReference type="PROSITE" id="PS50853"/>
    </source>
</evidence>
<name>A0ABV3HE52_9ACTN</name>
<dbReference type="Proteomes" id="UP001552427">
    <property type="component" value="Unassembled WGS sequence"/>
</dbReference>
<dbReference type="CDD" id="cd00063">
    <property type="entry name" value="FN3"/>
    <property type="match status" value="1"/>
</dbReference>
<evidence type="ECO:0000256" key="4">
    <source>
        <dbReference type="SAM" id="SignalP"/>
    </source>
</evidence>
<dbReference type="InterPro" id="IPR014756">
    <property type="entry name" value="Ig_E-set"/>
</dbReference>
<dbReference type="InterPro" id="IPR017853">
    <property type="entry name" value="GH"/>
</dbReference>
<keyword evidence="1" id="KW-0326">Glycosidase</keyword>
<reference evidence="6 7" key="1">
    <citation type="submission" date="2024-06" db="EMBL/GenBank/DDBJ databases">
        <title>The Natural Products Discovery Center: Release of the First 8490 Sequenced Strains for Exploring Actinobacteria Biosynthetic Diversity.</title>
        <authorList>
            <person name="Kalkreuter E."/>
            <person name="Kautsar S.A."/>
            <person name="Yang D."/>
            <person name="Bader C.D."/>
            <person name="Teijaro C.N."/>
            <person name="Fluegel L."/>
            <person name="Davis C.M."/>
            <person name="Simpson J.R."/>
            <person name="Lauterbach L."/>
            <person name="Steele A.D."/>
            <person name="Gui C."/>
            <person name="Meng S."/>
            <person name="Li G."/>
            <person name="Viehrig K."/>
            <person name="Ye F."/>
            <person name="Su P."/>
            <person name="Kiefer A.F."/>
            <person name="Nichols A."/>
            <person name="Cepeda A.J."/>
            <person name="Yan W."/>
            <person name="Fan B."/>
            <person name="Jiang Y."/>
            <person name="Adhikari A."/>
            <person name="Zheng C.-J."/>
            <person name="Schuster L."/>
            <person name="Cowan T.M."/>
            <person name="Smanski M.J."/>
            <person name="Chevrette M.G."/>
            <person name="De Carvalho L.P.S."/>
            <person name="Shen B."/>
        </authorList>
    </citation>
    <scope>NUCLEOTIDE SEQUENCE [LARGE SCALE GENOMIC DNA]</scope>
    <source>
        <strain evidence="6 7">NPDC049574</strain>
    </source>
</reference>
<dbReference type="SUPFAM" id="SSF51445">
    <property type="entry name" value="(Trans)glycosidases"/>
    <property type="match status" value="1"/>
</dbReference>
<dbReference type="PROSITE" id="PS50853">
    <property type="entry name" value="FN3"/>
    <property type="match status" value="1"/>
</dbReference>
<sequence>MPAALWRTVGALVLAVPLAVPLVGAVPGAARAADPPSVTIDSSESGPGVVRLAGRFTGAYDVSLVVNGERIERARVSDPDADDTGTWTHDLDVGEMNGEIEVYAKATVAQTRYGTWSPPLTLRVDNPRAAKPEVEITEPADEARLTRPTPVRVRVAGTDVRSVRVRVNGGPWQRAAGAAGRYVALVNPARYGDVMASLEAEATDARGHVTRSATRYVALGAAKKRRPEPHRQDRAMWIWEKASYNLVLNPGSRRLLETVLPPGSTMYLGVDTYMGRDIIEDARPELRDLVAWAHGRGMKVHATVAGGTRPPYLGTLSRYRDRAVGEMERVLDYNLSSKPAERFDGINVDIEPYILPWFTSSKPDLQIQWLDTLRAMIARRDASGQPLLFGPAVPRWLDTSACCTDITYGGTTRTLAEHVQDLSDYIAIMDYRDQADGSAGIIAQAAGELAYAERIGKPLSVVVGVETLDIATSGDPATITFREEGRDALEAELAKVGQAFSGSPAFAGIALHHYDSYRELPTVWGPSARWPEPPADSRPPTGVASPPEAVAFDHATVDLTYGRAYDDTEVDFYEVHRSTEPGFTPGPGTLAGKARGLSHTDTGLLPGTTYRYRIVPVDVAGRRGPASDPVTVTTAATDLRPMVVESMAVTLDAGAAKVRLRVVDKESGQPVAATVRGRFTFSAGRYVTVTADADGWATATSEALKLPTGEVGFAGHRLTAPGHYWAAAYDRDKAVTARW</sequence>
<keyword evidence="4" id="KW-0732">Signal</keyword>
<feature type="chain" id="PRO_5047419009" description="Fibronectin type-III domain-containing protein" evidence="4">
    <location>
        <begin position="33"/>
        <end position="739"/>
    </location>
</feature>
<feature type="domain" description="Fibronectin type-III" evidence="5">
    <location>
        <begin position="539"/>
        <end position="637"/>
    </location>
</feature>
<feature type="signal peptide" evidence="4">
    <location>
        <begin position="1"/>
        <end position="32"/>
    </location>
</feature>
<dbReference type="RefSeq" id="WP_364458255.1">
    <property type="nucleotide sequence ID" value="NZ_JBFARM010000012.1"/>
</dbReference>
<organism evidence="6 7">
    <name type="scientific">Nonomuraea bangladeshensis</name>
    <dbReference type="NCBI Taxonomy" id="404385"/>
    <lineage>
        <taxon>Bacteria</taxon>
        <taxon>Bacillati</taxon>
        <taxon>Actinomycetota</taxon>
        <taxon>Actinomycetes</taxon>
        <taxon>Streptosporangiales</taxon>
        <taxon>Streptosporangiaceae</taxon>
        <taxon>Nonomuraea</taxon>
    </lineage>
</organism>
<dbReference type="EMBL" id="JBFARM010000012">
    <property type="protein sequence ID" value="MEV4290812.1"/>
    <property type="molecule type" value="Genomic_DNA"/>
</dbReference>
<evidence type="ECO:0000256" key="3">
    <source>
        <dbReference type="SAM" id="MobiDB-lite"/>
    </source>
</evidence>
<keyword evidence="2" id="KW-0624">Polysaccharide degradation</keyword>
<evidence type="ECO:0000256" key="1">
    <source>
        <dbReference type="ARBA" id="ARBA00023295"/>
    </source>
</evidence>
<evidence type="ECO:0000313" key="7">
    <source>
        <dbReference type="Proteomes" id="UP001552427"/>
    </source>
</evidence>
<gene>
    <name evidence="6" type="ORF">AB0K40_35325</name>
</gene>
<accession>A0ABV3HE52</accession>
<feature type="region of interest" description="Disordered" evidence="3">
    <location>
        <begin position="528"/>
        <end position="549"/>
    </location>
</feature>
<keyword evidence="7" id="KW-1185">Reference proteome</keyword>